<sequence length="179" mass="19171">MAIRLRLLPPQPPRVDGTASTSTISKAKERKTCKTCVDEKRICSAVEQDEYPCETCVSDSRRAAACHPVDEGEDSATEQPASVKETPKAKIPALKLSQAAPAANYEPRQAAGQSQIVESGAQDAKATQGSSPDYDAVTAAATKAHADAITNIMLPGSHSLRNRGFHIPVKKQRADQQDY</sequence>
<comment type="caution">
    <text evidence="2">The sequence shown here is derived from an EMBL/GenBank/DDBJ whole genome shotgun (WGS) entry which is preliminary data.</text>
</comment>
<dbReference type="OrthoDB" id="3648613at2759"/>
<feature type="compositionally biased region" description="Basic residues" evidence="1">
    <location>
        <begin position="160"/>
        <end position="171"/>
    </location>
</feature>
<protein>
    <submittedName>
        <fullName evidence="2">Uncharacterized protein</fullName>
    </submittedName>
</protein>
<reference evidence="3" key="1">
    <citation type="journal article" date="2017" name="bioRxiv">
        <title>Conservation of a gene cluster reveals novel cercosporin biosynthetic mechanisms and extends production to the genus Colletotrichum.</title>
        <authorList>
            <person name="de Jonge R."/>
            <person name="Ebert M.K."/>
            <person name="Huitt-Roehl C.R."/>
            <person name="Pal P."/>
            <person name="Suttle J.C."/>
            <person name="Spanner R.E."/>
            <person name="Neubauer J.D."/>
            <person name="Jurick W.M.II."/>
            <person name="Stott K.A."/>
            <person name="Secor G.A."/>
            <person name="Thomma B.P.H.J."/>
            <person name="Van de Peer Y."/>
            <person name="Townsend C.A."/>
            <person name="Bolton M.D."/>
        </authorList>
    </citation>
    <scope>NUCLEOTIDE SEQUENCE [LARGE SCALE GENOMIC DNA]</scope>
    <source>
        <strain evidence="3">CBS538.71</strain>
    </source>
</reference>
<organism evidence="2 3">
    <name type="scientific">Cercospora berteroae</name>
    <dbReference type="NCBI Taxonomy" id="357750"/>
    <lineage>
        <taxon>Eukaryota</taxon>
        <taxon>Fungi</taxon>
        <taxon>Dikarya</taxon>
        <taxon>Ascomycota</taxon>
        <taxon>Pezizomycotina</taxon>
        <taxon>Dothideomycetes</taxon>
        <taxon>Dothideomycetidae</taxon>
        <taxon>Mycosphaerellales</taxon>
        <taxon>Mycosphaerellaceae</taxon>
        <taxon>Cercospora</taxon>
    </lineage>
</organism>
<accession>A0A2S6BW60</accession>
<dbReference type="Proteomes" id="UP000237631">
    <property type="component" value="Unassembled WGS sequence"/>
</dbReference>
<feature type="region of interest" description="Disordered" evidence="1">
    <location>
        <begin position="1"/>
        <end position="24"/>
    </location>
</feature>
<evidence type="ECO:0000313" key="3">
    <source>
        <dbReference type="Proteomes" id="UP000237631"/>
    </source>
</evidence>
<evidence type="ECO:0000256" key="1">
    <source>
        <dbReference type="SAM" id="MobiDB-lite"/>
    </source>
</evidence>
<evidence type="ECO:0000313" key="2">
    <source>
        <dbReference type="EMBL" id="PPJ51720.1"/>
    </source>
</evidence>
<proteinExistence type="predicted"/>
<feature type="region of interest" description="Disordered" evidence="1">
    <location>
        <begin position="100"/>
        <end position="133"/>
    </location>
</feature>
<dbReference type="AlphaFoldDB" id="A0A2S6BW60"/>
<name>A0A2S6BW60_9PEZI</name>
<feature type="region of interest" description="Disordered" evidence="1">
    <location>
        <begin position="66"/>
        <end position="88"/>
    </location>
</feature>
<dbReference type="EMBL" id="PNEN01001742">
    <property type="protein sequence ID" value="PPJ51720.1"/>
    <property type="molecule type" value="Genomic_DNA"/>
</dbReference>
<gene>
    <name evidence="2" type="ORF">CBER1_08892</name>
</gene>
<keyword evidence="3" id="KW-1185">Reference proteome</keyword>
<feature type="region of interest" description="Disordered" evidence="1">
    <location>
        <begin position="156"/>
        <end position="179"/>
    </location>
</feature>